<feature type="transmembrane region" description="Helical" evidence="9">
    <location>
        <begin position="85"/>
        <end position="102"/>
    </location>
</feature>
<keyword evidence="4 9" id="KW-1003">Cell membrane</keyword>
<feature type="transmembrane region" description="Helical" evidence="9">
    <location>
        <begin position="200"/>
        <end position="219"/>
    </location>
</feature>
<dbReference type="GO" id="GO:0015920">
    <property type="term" value="P:lipopolysaccharide transport"/>
    <property type="evidence" value="ECO:0007669"/>
    <property type="project" value="TreeGrafter"/>
</dbReference>
<sequence length="288" mass="32358">MPATEISNDRTEWSKVLTPQRGWLEIRWKELWDYRDLIGLLVRRDFIATYKQTVLGPIWFLLQPIFTTIIFTIVFGRIAKISTDAIPAPLFYLGGLVMWQYFADCLNKTSNTFANNAALFGKVYFPRLVVPVSVVITNLLTFTIQFTLFLGFLCFFMAKGAPVAPNFRIIVLPVLIVLMAALGLGAGCLVSALTTRYRDLSVAVSFGVQLWMYGSAVVYPLSNIAHEWRWLFVLNPMVPIIEAFRFAFLGAGVVEVWQLGIGAAMCFAILFAGIVTFNHVEKTFADTV</sequence>
<comment type="similarity">
    <text evidence="2 9">Belongs to the ABC-2 integral membrane protein family.</text>
</comment>
<dbReference type="Pfam" id="PF01061">
    <property type="entry name" value="ABC2_membrane"/>
    <property type="match status" value="1"/>
</dbReference>
<dbReference type="STRING" id="497964.CfE428DRAFT_3095"/>
<protein>
    <recommendedName>
        <fullName evidence="9">Transport permease protein</fullName>
    </recommendedName>
</protein>
<comment type="subcellular location">
    <subcellularLocation>
        <location evidence="1">Cell inner membrane</location>
        <topology evidence="1">Multi-pass membrane protein</topology>
    </subcellularLocation>
    <subcellularLocation>
        <location evidence="9">Cell membrane</location>
        <topology evidence="9">Multi-pass membrane protein</topology>
    </subcellularLocation>
</comment>
<dbReference type="InterPro" id="IPR047817">
    <property type="entry name" value="ABC2_TM_bact-type"/>
</dbReference>
<dbReference type="GO" id="GO:0140359">
    <property type="term" value="F:ABC-type transporter activity"/>
    <property type="evidence" value="ECO:0007669"/>
    <property type="project" value="InterPro"/>
</dbReference>
<evidence type="ECO:0000256" key="7">
    <source>
        <dbReference type="ARBA" id="ARBA00022989"/>
    </source>
</evidence>
<dbReference type="PANTHER" id="PTHR30413:SF8">
    <property type="entry name" value="TRANSPORT PERMEASE PROTEIN"/>
    <property type="match status" value="1"/>
</dbReference>
<dbReference type="PROSITE" id="PS51012">
    <property type="entry name" value="ABC_TM2"/>
    <property type="match status" value="1"/>
</dbReference>
<dbReference type="InParanoid" id="B4D2H0"/>
<keyword evidence="6 9" id="KW-0812">Transmembrane</keyword>
<evidence type="ECO:0000313" key="11">
    <source>
        <dbReference type="EMBL" id="EDY19410.1"/>
    </source>
</evidence>
<dbReference type="RefSeq" id="WP_006980420.1">
    <property type="nucleotide sequence ID" value="NZ_ABVL01000008.1"/>
</dbReference>
<evidence type="ECO:0000256" key="4">
    <source>
        <dbReference type="ARBA" id="ARBA00022475"/>
    </source>
</evidence>
<evidence type="ECO:0000313" key="12">
    <source>
        <dbReference type="Proteomes" id="UP000005824"/>
    </source>
</evidence>
<evidence type="ECO:0000256" key="2">
    <source>
        <dbReference type="ARBA" id="ARBA00007783"/>
    </source>
</evidence>
<proteinExistence type="inferred from homology"/>
<dbReference type="FunCoup" id="B4D2H0">
    <property type="interactions" value="254"/>
</dbReference>
<feature type="transmembrane region" description="Helical" evidence="9">
    <location>
        <begin position="128"/>
        <end position="158"/>
    </location>
</feature>
<reference evidence="11 12" key="1">
    <citation type="journal article" date="2011" name="J. Bacteriol.">
        <title>Genome sequence of Chthoniobacter flavus Ellin428, an aerobic heterotrophic soil bacterium.</title>
        <authorList>
            <person name="Kant R."/>
            <person name="van Passel M.W."/>
            <person name="Palva A."/>
            <person name="Lucas S."/>
            <person name="Lapidus A."/>
            <person name="Glavina Del Rio T."/>
            <person name="Dalin E."/>
            <person name="Tice H."/>
            <person name="Bruce D."/>
            <person name="Goodwin L."/>
            <person name="Pitluck S."/>
            <person name="Larimer F.W."/>
            <person name="Land M.L."/>
            <person name="Hauser L."/>
            <person name="Sangwan P."/>
            <person name="de Vos W.M."/>
            <person name="Janssen P.H."/>
            <person name="Smidt H."/>
        </authorList>
    </citation>
    <scope>NUCLEOTIDE SEQUENCE [LARGE SCALE GENOMIC DNA]</scope>
    <source>
        <strain evidence="11 12">Ellin428</strain>
    </source>
</reference>
<keyword evidence="5" id="KW-0997">Cell inner membrane</keyword>
<gene>
    <name evidence="11" type="ORF">CfE428DRAFT_3095</name>
</gene>
<keyword evidence="3 9" id="KW-0813">Transport</keyword>
<organism evidence="11 12">
    <name type="scientific">Chthoniobacter flavus Ellin428</name>
    <dbReference type="NCBI Taxonomy" id="497964"/>
    <lineage>
        <taxon>Bacteria</taxon>
        <taxon>Pseudomonadati</taxon>
        <taxon>Verrucomicrobiota</taxon>
        <taxon>Spartobacteria</taxon>
        <taxon>Chthoniobacterales</taxon>
        <taxon>Chthoniobacteraceae</taxon>
        <taxon>Chthoniobacter</taxon>
    </lineage>
</organism>
<dbReference type="eggNOG" id="COG1682">
    <property type="taxonomic scope" value="Bacteria"/>
</dbReference>
<dbReference type="EMBL" id="ABVL01000008">
    <property type="protein sequence ID" value="EDY19410.1"/>
    <property type="molecule type" value="Genomic_DNA"/>
</dbReference>
<feature type="transmembrane region" description="Helical" evidence="9">
    <location>
        <begin position="170"/>
        <end position="194"/>
    </location>
</feature>
<keyword evidence="12" id="KW-1185">Reference proteome</keyword>
<keyword evidence="7 9" id="KW-1133">Transmembrane helix</keyword>
<evidence type="ECO:0000259" key="10">
    <source>
        <dbReference type="PROSITE" id="PS51012"/>
    </source>
</evidence>
<evidence type="ECO:0000256" key="3">
    <source>
        <dbReference type="ARBA" id="ARBA00022448"/>
    </source>
</evidence>
<dbReference type="GO" id="GO:0005886">
    <property type="term" value="C:plasma membrane"/>
    <property type="evidence" value="ECO:0007669"/>
    <property type="project" value="UniProtKB-SubCell"/>
</dbReference>
<keyword evidence="8 9" id="KW-0472">Membrane</keyword>
<dbReference type="InterPro" id="IPR013525">
    <property type="entry name" value="ABC2_TM"/>
</dbReference>
<feature type="transmembrane region" description="Helical" evidence="9">
    <location>
        <begin position="257"/>
        <end position="277"/>
    </location>
</feature>
<evidence type="ECO:0000256" key="1">
    <source>
        <dbReference type="ARBA" id="ARBA00004429"/>
    </source>
</evidence>
<evidence type="ECO:0000256" key="8">
    <source>
        <dbReference type="ARBA" id="ARBA00023136"/>
    </source>
</evidence>
<evidence type="ECO:0000256" key="5">
    <source>
        <dbReference type="ARBA" id="ARBA00022519"/>
    </source>
</evidence>
<evidence type="ECO:0000256" key="9">
    <source>
        <dbReference type="RuleBase" id="RU361157"/>
    </source>
</evidence>
<evidence type="ECO:0000256" key="6">
    <source>
        <dbReference type="ARBA" id="ARBA00022692"/>
    </source>
</evidence>
<dbReference type="AlphaFoldDB" id="B4D2H0"/>
<dbReference type="PANTHER" id="PTHR30413">
    <property type="entry name" value="INNER MEMBRANE TRANSPORT PERMEASE"/>
    <property type="match status" value="1"/>
</dbReference>
<comment type="caution">
    <text evidence="11">The sequence shown here is derived from an EMBL/GenBank/DDBJ whole genome shotgun (WGS) entry which is preliminary data.</text>
</comment>
<feature type="domain" description="ABC transmembrane type-2" evidence="10">
    <location>
        <begin position="55"/>
        <end position="280"/>
    </location>
</feature>
<dbReference type="Proteomes" id="UP000005824">
    <property type="component" value="Unassembled WGS sequence"/>
</dbReference>
<name>B4D2H0_9BACT</name>
<feature type="transmembrane region" description="Helical" evidence="9">
    <location>
        <begin position="58"/>
        <end position="78"/>
    </location>
</feature>
<accession>B4D2H0</accession>